<dbReference type="PANTHER" id="PTHR34820:SF4">
    <property type="entry name" value="INNER MEMBRANE PROTEIN YEBZ"/>
    <property type="match status" value="1"/>
</dbReference>
<keyword evidence="3 9" id="KW-0812">Transmembrane</keyword>
<dbReference type="GO" id="GO:0005886">
    <property type="term" value="C:plasma membrane"/>
    <property type="evidence" value="ECO:0007669"/>
    <property type="project" value="UniProtKB-SubCell"/>
</dbReference>
<keyword evidence="2" id="KW-1003">Cell membrane</keyword>
<sequence length="554" mass="56583">MIDPRRRGVAALLLVGLVAALMLGVAQPASAHANLISTDPTDGAVLQIAPGRVLFTFDEAVRAVPDGVQVFDSGGGLVEAAATVRGAELRVSPSKPLGKGTTVIVWRVVSEDGHPIGGSLTFSVGAATAGVTPPPGEPGGTPEVPWALTLARWVGYLGLLLAGGLVAFSALFIPADPKAGRARRLLAVTARAAAAVAVVAWLAALPLTAVYLLDGGPSLLTRGSTWSSLPLTEYAVPAIVIAGLVLAVLLLGRGLPSQKRGVAAAVAAAVAVIAPSLTGHTRAASPEAVVTGVDMLHLLTAAVWLGGLAALALTLPDLSGRGALAAEVLARFSTAAAWVLAALVAAGSVLAWRILGSWSALLDTTYGQLLLVKIGIVLVALAIAAWNRWVLLPRLKRAPKQKDRRAHSRPVVRTTAIEGAVLVAALLVTGFLVDKSPESYSAPVSAAATTEPGTAKLGDIQVRATLTPLKRGSNTVGLQLTSADGEPTEGVAPPVVRLSSDQATLGDVPLTQVSPGVYTARVVLPTPGAWRMQISLRVSEFANPVGELEFVVEG</sequence>
<dbReference type="HOGENOM" id="CLU_023176_0_0_11"/>
<feature type="transmembrane region" description="Helical" evidence="9">
    <location>
        <begin position="153"/>
        <end position="173"/>
    </location>
</feature>
<dbReference type="RefSeq" id="WP_012921771.1">
    <property type="nucleotide sequence ID" value="NC_013729.1"/>
</dbReference>
<protein>
    <submittedName>
        <fullName evidence="13">Copper resistance protein CopC</fullName>
    </submittedName>
</protein>
<organism evidence="13 14">
    <name type="scientific">Kribbella flavida (strain DSM 17836 / JCM 10339 / NBRC 14399)</name>
    <dbReference type="NCBI Taxonomy" id="479435"/>
    <lineage>
        <taxon>Bacteria</taxon>
        <taxon>Bacillati</taxon>
        <taxon>Actinomycetota</taxon>
        <taxon>Actinomycetes</taxon>
        <taxon>Propionibacteriales</taxon>
        <taxon>Kribbellaceae</taxon>
        <taxon>Kribbella</taxon>
    </lineage>
</organism>
<gene>
    <name evidence="13" type="ordered locus">Kfla_4172</name>
</gene>
<feature type="transmembrane region" description="Helical" evidence="9">
    <location>
        <begin position="231"/>
        <end position="251"/>
    </location>
</feature>
<dbReference type="InterPro" id="IPR014756">
    <property type="entry name" value="Ig_E-set"/>
</dbReference>
<dbReference type="Proteomes" id="UP000007967">
    <property type="component" value="Chromosome"/>
</dbReference>
<keyword evidence="4" id="KW-0479">Metal-binding</keyword>
<dbReference type="SUPFAM" id="SSF81296">
    <property type="entry name" value="E set domains"/>
    <property type="match status" value="1"/>
</dbReference>
<feature type="transmembrane region" description="Helical" evidence="9">
    <location>
        <begin position="295"/>
        <end position="315"/>
    </location>
</feature>
<reference evidence="14" key="1">
    <citation type="submission" date="2009-09" db="EMBL/GenBank/DDBJ databases">
        <title>The complete genome of Kribbella flavida DSM 17836.</title>
        <authorList>
            <consortium name="US DOE Joint Genome Institute (JGI-PGF)"/>
            <person name="Lucas S."/>
            <person name="Copeland A."/>
            <person name="Lapidus A."/>
            <person name="Glavina del Rio T."/>
            <person name="Dalin E."/>
            <person name="Tice H."/>
            <person name="Bruce D."/>
            <person name="Goodwin L."/>
            <person name="Pitluck S."/>
            <person name="Kyrpides N."/>
            <person name="Mavromatis K."/>
            <person name="Ivanova N."/>
            <person name="Saunders E."/>
            <person name="Brettin T."/>
            <person name="Detter J.C."/>
            <person name="Han C."/>
            <person name="Larimer F."/>
            <person name="Land M."/>
            <person name="Hauser L."/>
            <person name="Markowitz V."/>
            <person name="Cheng J.-F."/>
            <person name="Hugenholtz P."/>
            <person name="Woyke T."/>
            <person name="Wu D."/>
            <person name="Pukall R."/>
            <person name="Klenk H.-P."/>
            <person name="Eisen J.A."/>
        </authorList>
    </citation>
    <scope>NUCLEOTIDE SEQUENCE [LARGE SCALE GENOMIC DNA]</scope>
    <source>
        <strain evidence="14">DSM 17836 / JCM 10339 / NBRC 14399</strain>
    </source>
</reference>
<dbReference type="PANTHER" id="PTHR34820">
    <property type="entry name" value="INNER MEMBRANE PROTEIN YEBZ"/>
    <property type="match status" value="1"/>
</dbReference>
<feature type="transmembrane region" description="Helical" evidence="9">
    <location>
        <begin position="335"/>
        <end position="355"/>
    </location>
</feature>
<feature type="transmembrane region" description="Helical" evidence="9">
    <location>
        <begin position="367"/>
        <end position="390"/>
    </location>
</feature>
<proteinExistence type="predicted"/>
<feature type="domain" description="Copper resistance protein D" evidence="12">
    <location>
        <begin position="327"/>
        <end position="432"/>
    </location>
</feature>
<dbReference type="GO" id="GO:0046688">
    <property type="term" value="P:response to copper ion"/>
    <property type="evidence" value="ECO:0007669"/>
    <property type="project" value="InterPro"/>
</dbReference>
<dbReference type="GO" id="GO:0005507">
    <property type="term" value="F:copper ion binding"/>
    <property type="evidence" value="ECO:0007669"/>
    <property type="project" value="InterPro"/>
</dbReference>
<evidence type="ECO:0000256" key="4">
    <source>
        <dbReference type="ARBA" id="ARBA00022723"/>
    </source>
</evidence>
<feature type="signal peptide" evidence="10">
    <location>
        <begin position="1"/>
        <end position="31"/>
    </location>
</feature>
<evidence type="ECO:0000256" key="2">
    <source>
        <dbReference type="ARBA" id="ARBA00022475"/>
    </source>
</evidence>
<reference evidence="13 14" key="2">
    <citation type="journal article" date="2010" name="Stand. Genomic Sci.">
        <title>Complete genome sequence of Kribbella flavida type strain (IFO 14399).</title>
        <authorList>
            <person name="Pukall R."/>
            <person name="Lapidus A."/>
            <person name="Glavina Del Rio T."/>
            <person name="Copeland A."/>
            <person name="Tice H."/>
            <person name="Cheng J.-F."/>
            <person name="Lucas S."/>
            <person name="Chen F."/>
            <person name="Nolan M."/>
            <person name="LaButti K."/>
            <person name="Pati A."/>
            <person name="Ivanova N."/>
            <person name="Mavrommatis K."/>
            <person name="Mikhailova N."/>
            <person name="Pitluck S."/>
            <person name="Bruce D."/>
            <person name="Goodwin L."/>
            <person name="Land M."/>
            <person name="Hauser L."/>
            <person name="Chang Y.-J."/>
            <person name="Jeffries C.D."/>
            <person name="Chen A."/>
            <person name="Palaniappan K."/>
            <person name="Chain P."/>
            <person name="Rohde M."/>
            <person name="Goeker M."/>
            <person name="Bristow J."/>
            <person name="Eisen J.A."/>
            <person name="Markowitz V."/>
            <person name="Hugenholtz P."/>
            <person name="Kyrpides N.C."/>
            <person name="Klenk H.-P."/>
            <person name="Brettin T."/>
        </authorList>
    </citation>
    <scope>NUCLEOTIDE SEQUENCE [LARGE SCALE GENOMIC DNA]</scope>
    <source>
        <strain evidence="14">DSM 17836 / JCM 10339 / NBRC 14399</strain>
    </source>
</reference>
<dbReference type="Pfam" id="PF05425">
    <property type="entry name" value="CopD"/>
    <property type="match status" value="1"/>
</dbReference>
<name>D2PTT4_KRIFD</name>
<evidence type="ECO:0000256" key="8">
    <source>
        <dbReference type="ARBA" id="ARBA00023136"/>
    </source>
</evidence>
<evidence type="ECO:0000313" key="13">
    <source>
        <dbReference type="EMBL" id="ADB33217.1"/>
    </source>
</evidence>
<dbReference type="eggNOG" id="COG2372">
    <property type="taxonomic scope" value="Bacteria"/>
</dbReference>
<dbReference type="InterPro" id="IPR008457">
    <property type="entry name" value="Cu-R_CopD_dom"/>
</dbReference>
<dbReference type="OrthoDB" id="5242236at2"/>
<dbReference type="InterPro" id="IPR014755">
    <property type="entry name" value="Cu-Rt/internalin_Ig-like"/>
</dbReference>
<evidence type="ECO:0000259" key="12">
    <source>
        <dbReference type="Pfam" id="PF05425"/>
    </source>
</evidence>
<dbReference type="STRING" id="479435.Kfla_4172"/>
<dbReference type="EMBL" id="CP001736">
    <property type="protein sequence ID" value="ADB33217.1"/>
    <property type="molecule type" value="Genomic_DNA"/>
</dbReference>
<evidence type="ECO:0000313" key="14">
    <source>
        <dbReference type="Proteomes" id="UP000007967"/>
    </source>
</evidence>
<dbReference type="GO" id="GO:0006825">
    <property type="term" value="P:copper ion transport"/>
    <property type="evidence" value="ECO:0007669"/>
    <property type="project" value="InterPro"/>
</dbReference>
<dbReference type="GO" id="GO:0042597">
    <property type="term" value="C:periplasmic space"/>
    <property type="evidence" value="ECO:0007669"/>
    <property type="project" value="InterPro"/>
</dbReference>
<accession>D2PTT4</accession>
<comment type="subcellular location">
    <subcellularLocation>
        <location evidence="1">Cell membrane</location>
        <topology evidence="1">Multi-pass membrane protein</topology>
    </subcellularLocation>
</comment>
<evidence type="ECO:0000256" key="9">
    <source>
        <dbReference type="SAM" id="Phobius"/>
    </source>
</evidence>
<keyword evidence="6 9" id="KW-1133">Transmembrane helix</keyword>
<dbReference type="InterPro" id="IPR007348">
    <property type="entry name" value="CopC_dom"/>
</dbReference>
<evidence type="ECO:0000256" key="6">
    <source>
        <dbReference type="ARBA" id="ARBA00022989"/>
    </source>
</evidence>
<feature type="transmembrane region" description="Helical" evidence="9">
    <location>
        <begin position="411"/>
        <end position="433"/>
    </location>
</feature>
<dbReference type="KEGG" id="kfl:Kfla_4172"/>
<keyword evidence="8 9" id="KW-0472">Membrane</keyword>
<keyword evidence="7" id="KW-0186">Copper</keyword>
<feature type="transmembrane region" description="Helical" evidence="9">
    <location>
        <begin position="185"/>
        <end position="211"/>
    </location>
</feature>
<evidence type="ECO:0000256" key="5">
    <source>
        <dbReference type="ARBA" id="ARBA00022729"/>
    </source>
</evidence>
<evidence type="ECO:0000256" key="1">
    <source>
        <dbReference type="ARBA" id="ARBA00004651"/>
    </source>
</evidence>
<feature type="domain" description="CopC" evidence="11">
    <location>
        <begin position="32"/>
        <end position="124"/>
    </location>
</feature>
<feature type="transmembrane region" description="Helical" evidence="9">
    <location>
        <begin position="263"/>
        <end position="283"/>
    </location>
</feature>
<dbReference type="Gene3D" id="2.60.40.1220">
    <property type="match status" value="1"/>
</dbReference>
<evidence type="ECO:0000256" key="3">
    <source>
        <dbReference type="ARBA" id="ARBA00022692"/>
    </source>
</evidence>
<dbReference type="InterPro" id="IPR032694">
    <property type="entry name" value="CopC/D"/>
</dbReference>
<evidence type="ECO:0000259" key="11">
    <source>
        <dbReference type="Pfam" id="PF04234"/>
    </source>
</evidence>
<dbReference type="eggNOG" id="COG1276">
    <property type="taxonomic scope" value="Bacteria"/>
</dbReference>
<keyword evidence="5 10" id="KW-0732">Signal</keyword>
<evidence type="ECO:0000256" key="7">
    <source>
        <dbReference type="ARBA" id="ARBA00023008"/>
    </source>
</evidence>
<feature type="chain" id="PRO_5003034901" evidence="10">
    <location>
        <begin position="32"/>
        <end position="554"/>
    </location>
</feature>
<keyword evidence="14" id="KW-1185">Reference proteome</keyword>
<dbReference type="AlphaFoldDB" id="D2PTT4"/>
<evidence type="ECO:0000256" key="10">
    <source>
        <dbReference type="SAM" id="SignalP"/>
    </source>
</evidence>
<dbReference type="Pfam" id="PF04234">
    <property type="entry name" value="CopC"/>
    <property type="match status" value="1"/>
</dbReference>